<organism evidence="2 3">
    <name type="scientific">Cirrhinus mrigala</name>
    <name type="common">Mrigala</name>
    <dbReference type="NCBI Taxonomy" id="683832"/>
    <lineage>
        <taxon>Eukaryota</taxon>
        <taxon>Metazoa</taxon>
        <taxon>Chordata</taxon>
        <taxon>Craniata</taxon>
        <taxon>Vertebrata</taxon>
        <taxon>Euteleostomi</taxon>
        <taxon>Actinopterygii</taxon>
        <taxon>Neopterygii</taxon>
        <taxon>Teleostei</taxon>
        <taxon>Ostariophysi</taxon>
        <taxon>Cypriniformes</taxon>
        <taxon>Cyprinidae</taxon>
        <taxon>Labeoninae</taxon>
        <taxon>Labeonini</taxon>
        <taxon>Cirrhinus</taxon>
    </lineage>
</organism>
<dbReference type="EMBL" id="JAMKFB020000009">
    <property type="protein sequence ID" value="KAL0183968.1"/>
    <property type="molecule type" value="Genomic_DNA"/>
</dbReference>
<feature type="region of interest" description="Disordered" evidence="1">
    <location>
        <begin position="1"/>
        <end position="24"/>
    </location>
</feature>
<dbReference type="AlphaFoldDB" id="A0ABD0QCJ2"/>
<evidence type="ECO:0000313" key="3">
    <source>
        <dbReference type="Proteomes" id="UP001529510"/>
    </source>
</evidence>
<evidence type="ECO:0000313" key="2">
    <source>
        <dbReference type="EMBL" id="KAL0183968.1"/>
    </source>
</evidence>
<sequence>PAEAEEDRARARRTTPARTSRVEHSSGLCEIHFLPLVVGVKDSNRTQRLRCV</sequence>
<dbReference type="Proteomes" id="UP001529510">
    <property type="component" value="Unassembled WGS sequence"/>
</dbReference>
<proteinExistence type="predicted"/>
<feature type="non-terminal residue" evidence="2">
    <location>
        <position position="52"/>
    </location>
</feature>
<accession>A0ABD0QCJ2</accession>
<keyword evidence="3" id="KW-1185">Reference proteome</keyword>
<protein>
    <submittedName>
        <fullName evidence="2">Uncharacterized protein</fullName>
    </submittedName>
</protein>
<comment type="caution">
    <text evidence="2">The sequence shown here is derived from an EMBL/GenBank/DDBJ whole genome shotgun (WGS) entry which is preliminary data.</text>
</comment>
<gene>
    <name evidence="2" type="ORF">M9458_019664</name>
</gene>
<reference evidence="2 3" key="1">
    <citation type="submission" date="2024-05" db="EMBL/GenBank/DDBJ databases">
        <title>Genome sequencing and assembly of Indian major carp, Cirrhinus mrigala (Hamilton, 1822).</title>
        <authorList>
            <person name="Mohindra V."/>
            <person name="Chowdhury L.M."/>
            <person name="Lal K."/>
            <person name="Jena J.K."/>
        </authorList>
    </citation>
    <scope>NUCLEOTIDE SEQUENCE [LARGE SCALE GENOMIC DNA]</scope>
    <source>
        <strain evidence="2">CM1030</strain>
        <tissue evidence="2">Blood</tissue>
    </source>
</reference>
<name>A0ABD0QCJ2_CIRMR</name>
<evidence type="ECO:0000256" key="1">
    <source>
        <dbReference type="SAM" id="MobiDB-lite"/>
    </source>
</evidence>
<feature type="non-terminal residue" evidence="2">
    <location>
        <position position="1"/>
    </location>
</feature>